<evidence type="ECO:0000313" key="2">
    <source>
        <dbReference type="EMBL" id="MEW2364825.1"/>
    </source>
</evidence>
<dbReference type="EMBL" id="JBEYRS010000010">
    <property type="protein sequence ID" value="MEW2364825.1"/>
    <property type="molecule type" value="Genomic_DNA"/>
</dbReference>
<dbReference type="Proteomes" id="UP001553843">
    <property type="component" value="Unassembled WGS sequence"/>
</dbReference>
<feature type="compositionally biased region" description="Acidic residues" evidence="1">
    <location>
        <begin position="217"/>
        <end position="230"/>
    </location>
</feature>
<proteinExistence type="predicted"/>
<reference evidence="2 3" key="1">
    <citation type="submission" date="2024-06" db="EMBL/GenBank/DDBJ databases">
        <title>The Natural Products Discovery Center: Release of the First 8490 Sequenced Strains for Exploring Actinobacteria Biosynthetic Diversity.</title>
        <authorList>
            <person name="Kalkreuter E."/>
            <person name="Kautsar S.A."/>
            <person name="Yang D."/>
            <person name="Bader C.D."/>
            <person name="Teijaro C.N."/>
            <person name="Fluegel L."/>
            <person name="Davis C.M."/>
            <person name="Simpson J.R."/>
            <person name="Lauterbach L."/>
            <person name="Steele A.D."/>
            <person name="Gui C."/>
            <person name="Meng S."/>
            <person name="Li G."/>
            <person name="Viehrig K."/>
            <person name="Ye F."/>
            <person name="Su P."/>
            <person name="Kiefer A.F."/>
            <person name="Nichols A."/>
            <person name="Cepeda A.J."/>
            <person name="Yan W."/>
            <person name="Fan B."/>
            <person name="Jiang Y."/>
            <person name="Adhikari A."/>
            <person name="Zheng C.-J."/>
            <person name="Schuster L."/>
            <person name="Cowan T.M."/>
            <person name="Smanski M.J."/>
            <person name="Chevrette M.G."/>
            <person name="De Carvalho L.P.S."/>
            <person name="Shen B."/>
        </authorList>
    </citation>
    <scope>NUCLEOTIDE SEQUENCE [LARGE SCALE GENOMIC DNA]</scope>
    <source>
        <strain evidence="2 3">NPDC047833</strain>
    </source>
</reference>
<accession>A0ABV3LZW4</accession>
<feature type="region of interest" description="Disordered" evidence="1">
    <location>
        <begin position="1"/>
        <end position="35"/>
    </location>
</feature>
<dbReference type="RefSeq" id="WP_359782098.1">
    <property type="nucleotide sequence ID" value="NZ_JBEYRR010000010.1"/>
</dbReference>
<evidence type="ECO:0000313" key="3">
    <source>
        <dbReference type="Proteomes" id="UP001553843"/>
    </source>
</evidence>
<keyword evidence="3" id="KW-1185">Reference proteome</keyword>
<gene>
    <name evidence="2" type="ORF">AB0887_23135</name>
</gene>
<organism evidence="2 3">
    <name type="scientific">Streptomyces huasconensis</name>
    <dbReference type="NCBI Taxonomy" id="1854574"/>
    <lineage>
        <taxon>Bacteria</taxon>
        <taxon>Bacillati</taxon>
        <taxon>Actinomycetota</taxon>
        <taxon>Actinomycetes</taxon>
        <taxon>Kitasatosporales</taxon>
        <taxon>Streptomycetaceae</taxon>
        <taxon>Streptomyces</taxon>
    </lineage>
</organism>
<name>A0ABV3LZW4_9ACTN</name>
<protein>
    <submittedName>
        <fullName evidence="2">Asp23/Gls24 family envelope stress response protein</fullName>
    </submittedName>
</protein>
<sequence length="237" mass="25453">MAVNEGTGPGEMRETATGGSPADDRAEREPLPCGRELWSVWERRESGEPDPHADDCPHCTGALNTLRHLEDVVSAARASEPPEPEEADASALVGRVMDVVRLELRPGRTLPLGEEDEDAWIVEAAAARAVRAAAETLTGVRAGSCRIEVRPLDGAPPAPAGHLRRGPVEIRLEVQVALTRNLQEVAERVRRRVLEAAATELGMPVATVDVTISDLIDDMNDTDDSDDIGDGVEGRRP</sequence>
<evidence type="ECO:0000256" key="1">
    <source>
        <dbReference type="SAM" id="MobiDB-lite"/>
    </source>
</evidence>
<comment type="caution">
    <text evidence="2">The sequence shown here is derived from an EMBL/GenBank/DDBJ whole genome shotgun (WGS) entry which is preliminary data.</text>
</comment>
<feature type="region of interest" description="Disordered" evidence="1">
    <location>
        <begin position="217"/>
        <end position="237"/>
    </location>
</feature>